<comment type="similarity">
    <text evidence="1">Belongs to the C/M/P thioester hydrolase family.</text>
</comment>
<dbReference type="Proteomes" id="UP001634394">
    <property type="component" value="Unassembled WGS sequence"/>
</dbReference>
<evidence type="ECO:0000256" key="2">
    <source>
        <dbReference type="PIRSR" id="PIRSR016521-1"/>
    </source>
</evidence>
<dbReference type="PANTHER" id="PTHR10824">
    <property type="entry name" value="ACYL-COENZYME A THIOESTERASE-RELATED"/>
    <property type="match status" value="1"/>
</dbReference>
<name>A0ABD3X8Z9_SINWO</name>
<protein>
    <submittedName>
        <fullName evidence="5">Uncharacterized protein</fullName>
    </submittedName>
</protein>
<dbReference type="PANTHER" id="PTHR10824:SF4">
    <property type="entry name" value="ACYL-COENZYME A THIOESTERASE 1-LIKE"/>
    <property type="match status" value="1"/>
</dbReference>
<organism evidence="5 6">
    <name type="scientific">Sinanodonta woodiana</name>
    <name type="common">Chinese pond mussel</name>
    <name type="synonym">Anodonta woodiana</name>
    <dbReference type="NCBI Taxonomy" id="1069815"/>
    <lineage>
        <taxon>Eukaryota</taxon>
        <taxon>Metazoa</taxon>
        <taxon>Spiralia</taxon>
        <taxon>Lophotrochozoa</taxon>
        <taxon>Mollusca</taxon>
        <taxon>Bivalvia</taxon>
        <taxon>Autobranchia</taxon>
        <taxon>Heteroconchia</taxon>
        <taxon>Palaeoheterodonta</taxon>
        <taxon>Unionida</taxon>
        <taxon>Unionoidea</taxon>
        <taxon>Unionidae</taxon>
        <taxon>Unioninae</taxon>
        <taxon>Sinanodonta</taxon>
    </lineage>
</organism>
<evidence type="ECO:0000259" key="3">
    <source>
        <dbReference type="Pfam" id="PF04775"/>
    </source>
</evidence>
<evidence type="ECO:0000313" key="6">
    <source>
        <dbReference type="Proteomes" id="UP001634394"/>
    </source>
</evidence>
<comment type="caution">
    <text evidence="5">The sequence shown here is derived from an EMBL/GenBank/DDBJ whole genome shotgun (WGS) entry which is preliminary data.</text>
</comment>
<dbReference type="InterPro" id="IPR016662">
    <property type="entry name" value="Acyl-CoA_thioEstase_long-chain"/>
</dbReference>
<feature type="domain" description="BAAT/Acyl-CoA thioester hydrolase C-terminal" evidence="4">
    <location>
        <begin position="219"/>
        <end position="428"/>
    </location>
</feature>
<dbReference type="InterPro" id="IPR029058">
    <property type="entry name" value="AB_hydrolase_fold"/>
</dbReference>
<dbReference type="Gene3D" id="3.40.50.1820">
    <property type="entry name" value="alpha/beta hydrolase"/>
    <property type="match status" value="1"/>
</dbReference>
<dbReference type="AlphaFoldDB" id="A0ABD3X8Z9"/>
<sequence length="428" mass="48081">MSDQAIERLEVINGHLKKQPELHIAPEIGLIDEIIQIQVTGLQPYQNVTIEASVEENNARFESWATYNADKNGNVDLSRDQALSGTYSGIEPMGLFWSMKCKTEVKRMIKKRADTARIVKIRAKPKSETSGIECPCLEKTIERWYKSKNVQRIPVKEGKLRGTVFIPEGDGPFPAVIDMFGGLVDLVESRAALLASRGFASYALSYLYMDDLPKQDTEVNLQYFLNAVEWFSQQPYVDADRLGMVGLCFGGGLSLWTAAHEPKIKAVVNINGMPFLHYPLQQNDVPTPYHGIIQESDAEFLEDGISIKGIFSVPDNNFIPAWHHGSKILVLIGEDDLMSSPHWHAEYFEACPAEFRSNIEMVRYPGAGHLIEQPYTPLNRLIPMSFGGIKGFDAVKSMYLLCGGETKLHAKAQEQAWEKILKFLRTNL</sequence>
<dbReference type="Gene3D" id="2.60.40.2240">
    <property type="entry name" value="Acyl-CoA thioester hydrolase/BAAT N-terminal domain"/>
    <property type="match status" value="1"/>
</dbReference>
<dbReference type="InterPro" id="IPR042490">
    <property type="entry name" value="Thio_Ohase/BAAT_N"/>
</dbReference>
<keyword evidence="6" id="KW-1185">Reference proteome</keyword>
<dbReference type="PIRSF" id="PIRSF016521">
    <property type="entry name" value="Acyl-CoA_hydro"/>
    <property type="match status" value="1"/>
</dbReference>
<evidence type="ECO:0000256" key="1">
    <source>
        <dbReference type="ARBA" id="ARBA00006538"/>
    </source>
</evidence>
<dbReference type="EMBL" id="JBJQND010000003">
    <property type="protein sequence ID" value="KAL3882106.1"/>
    <property type="molecule type" value="Genomic_DNA"/>
</dbReference>
<feature type="active site" description="Charge relay system" evidence="2">
    <location>
        <position position="336"/>
    </location>
</feature>
<feature type="active site" description="Charge relay system" evidence="2">
    <location>
        <position position="369"/>
    </location>
</feature>
<dbReference type="SUPFAM" id="SSF53474">
    <property type="entry name" value="alpha/beta-Hydrolases"/>
    <property type="match status" value="1"/>
</dbReference>
<accession>A0ABD3X8Z9</accession>
<proteinExistence type="inferred from homology"/>
<feature type="active site" description="Charge relay system" evidence="2">
    <location>
        <position position="248"/>
    </location>
</feature>
<evidence type="ECO:0000313" key="5">
    <source>
        <dbReference type="EMBL" id="KAL3882106.1"/>
    </source>
</evidence>
<evidence type="ECO:0000259" key="4">
    <source>
        <dbReference type="Pfam" id="PF08840"/>
    </source>
</evidence>
<dbReference type="Pfam" id="PF04775">
    <property type="entry name" value="Bile_Hydr_Trans"/>
    <property type="match status" value="1"/>
</dbReference>
<dbReference type="Pfam" id="PF08840">
    <property type="entry name" value="BAAT_C"/>
    <property type="match status" value="1"/>
</dbReference>
<dbReference type="InterPro" id="IPR014940">
    <property type="entry name" value="BAAT_C"/>
</dbReference>
<reference evidence="5 6" key="1">
    <citation type="submission" date="2024-11" db="EMBL/GenBank/DDBJ databases">
        <title>Chromosome-level genome assembly of the freshwater bivalve Anodonta woodiana.</title>
        <authorList>
            <person name="Chen X."/>
        </authorList>
    </citation>
    <scope>NUCLEOTIDE SEQUENCE [LARGE SCALE GENOMIC DNA]</scope>
    <source>
        <strain evidence="5">MN2024</strain>
        <tissue evidence="5">Gills</tissue>
    </source>
</reference>
<feature type="domain" description="Acyl-CoA thioester hydrolase/bile acid-CoA amino acid N-acetyltransferase" evidence="3">
    <location>
        <begin position="32"/>
        <end position="157"/>
    </location>
</feature>
<dbReference type="InterPro" id="IPR006862">
    <property type="entry name" value="Thio_Ohase/aa_AcTrfase"/>
</dbReference>
<gene>
    <name evidence="5" type="ORF">ACJMK2_028477</name>
</gene>